<dbReference type="InterPro" id="IPR006501">
    <property type="entry name" value="Pectinesterase_inhib_dom"/>
</dbReference>
<evidence type="ECO:0000256" key="1">
    <source>
        <dbReference type="ARBA" id="ARBA00022729"/>
    </source>
</evidence>
<dbReference type="GO" id="GO:0009505">
    <property type="term" value="C:plant-type cell wall"/>
    <property type="evidence" value="ECO:0000318"/>
    <property type="project" value="GO_Central"/>
</dbReference>
<evidence type="ECO:0000256" key="2">
    <source>
        <dbReference type="SAM" id="SignalP"/>
    </source>
</evidence>
<dbReference type="GO" id="GO:0009827">
    <property type="term" value="P:plant-type cell wall modification"/>
    <property type="evidence" value="ECO:0000318"/>
    <property type="project" value="GO_Central"/>
</dbReference>
<feature type="signal peptide" evidence="2">
    <location>
        <begin position="1"/>
        <end position="19"/>
    </location>
</feature>
<dbReference type="PANTHER" id="PTHR31080:SF158">
    <property type="entry name" value="PLANT INVERTASE_PECTIN METHYLESTERASE INHIBITOR SUPERFAMILY PROTEIN"/>
    <property type="match status" value="1"/>
</dbReference>
<keyword evidence="4" id="KW-1185">Reference proteome</keyword>
<gene>
    <name evidence="5" type="primary">LOC110782062</name>
</gene>
<proteinExistence type="predicted"/>
<dbReference type="KEGG" id="soe:110782062"/>
<dbReference type="GO" id="GO:0048358">
    <property type="term" value="P:mucilage pectin biosynthetic process"/>
    <property type="evidence" value="ECO:0000318"/>
    <property type="project" value="GO_Central"/>
</dbReference>
<dbReference type="AlphaFoldDB" id="A0A9R0JP41"/>
<protein>
    <submittedName>
        <fullName evidence="5">Pectinesterase inhibitor 11-like</fullName>
    </submittedName>
</protein>
<dbReference type="InterPro" id="IPR035513">
    <property type="entry name" value="Invertase/methylesterase_inhib"/>
</dbReference>
<dbReference type="RefSeq" id="XP_021841824.1">
    <property type="nucleotide sequence ID" value="XM_021986132.1"/>
</dbReference>
<reference evidence="4" key="1">
    <citation type="journal article" date="2021" name="Nat. Commun.">
        <title>Genomic analyses provide insights into spinach domestication and the genetic basis of agronomic traits.</title>
        <authorList>
            <person name="Cai X."/>
            <person name="Sun X."/>
            <person name="Xu C."/>
            <person name="Sun H."/>
            <person name="Wang X."/>
            <person name="Ge C."/>
            <person name="Zhang Z."/>
            <person name="Wang Q."/>
            <person name="Fei Z."/>
            <person name="Jiao C."/>
            <person name="Wang Q."/>
        </authorList>
    </citation>
    <scope>NUCLEOTIDE SEQUENCE [LARGE SCALE GENOMIC DNA]</scope>
    <source>
        <strain evidence="4">cv. Varoflay</strain>
    </source>
</reference>
<dbReference type="GO" id="GO:0010214">
    <property type="term" value="P:seed coat development"/>
    <property type="evidence" value="ECO:0000318"/>
    <property type="project" value="GO_Central"/>
</dbReference>
<dbReference type="GeneID" id="110782062"/>
<dbReference type="Pfam" id="PF04043">
    <property type="entry name" value="PMEI"/>
    <property type="match status" value="1"/>
</dbReference>
<reference evidence="5" key="2">
    <citation type="submission" date="2025-08" db="UniProtKB">
        <authorList>
            <consortium name="RefSeq"/>
        </authorList>
    </citation>
    <scope>IDENTIFICATION</scope>
    <source>
        <tissue evidence="5">Leaf</tissue>
    </source>
</reference>
<sequence>MARLLSFSLFALAVLVVSAASSAPAPVTGNSPAVAPAGESRATSFVRKTCDDATYISLCLDTLLPNAARINLHPKKAARLAIMATISGVQTAASKLQNQSKKPKLRAHEVAALNECTTMVMDSVLGLNQALEETQHLGGGSKSDKQAKRVSMEEHVSNVVDAANTCVNNMHVVNARDVLLIRVEDVLEPLVELATNAVDLIHRMQF</sequence>
<feature type="chain" id="PRO_5040439659" evidence="2">
    <location>
        <begin position="20"/>
        <end position="206"/>
    </location>
</feature>
<dbReference type="OrthoDB" id="1430376at2759"/>
<keyword evidence="1 2" id="KW-0732">Signal</keyword>
<evidence type="ECO:0000259" key="3">
    <source>
        <dbReference type="SMART" id="SM00856"/>
    </source>
</evidence>
<evidence type="ECO:0000313" key="4">
    <source>
        <dbReference type="Proteomes" id="UP000813463"/>
    </source>
</evidence>
<dbReference type="SMART" id="SM00856">
    <property type="entry name" value="PMEI"/>
    <property type="match status" value="1"/>
</dbReference>
<accession>A0A9R0JP41</accession>
<dbReference type="SUPFAM" id="SSF101148">
    <property type="entry name" value="Plant invertase/pectin methylesterase inhibitor"/>
    <property type="match status" value="1"/>
</dbReference>
<dbReference type="GO" id="GO:0046910">
    <property type="term" value="F:pectinesterase inhibitor activity"/>
    <property type="evidence" value="ECO:0000318"/>
    <property type="project" value="GO_Central"/>
</dbReference>
<name>A0A9R0JP41_SPIOL</name>
<dbReference type="NCBIfam" id="TIGR01614">
    <property type="entry name" value="PME_inhib"/>
    <property type="match status" value="1"/>
</dbReference>
<feature type="domain" description="Pectinesterase inhibitor" evidence="3">
    <location>
        <begin position="41"/>
        <end position="200"/>
    </location>
</feature>
<dbReference type="Gene3D" id="1.20.140.40">
    <property type="entry name" value="Invertase/pectin methylesterase inhibitor family protein"/>
    <property type="match status" value="1"/>
</dbReference>
<evidence type="ECO:0000313" key="5">
    <source>
        <dbReference type="RefSeq" id="XP_021841824.1"/>
    </source>
</evidence>
<organism evidence="4 5">
    <name type="scientific">Spinacia oleracea</name>
    <name type="common">Spinach</name>
    <dbReference type="NCBI Taxonomy" id="3562"/>
    <lineage>
        <taxon>Eukaryota</taxon>
        <taxon>Viridiplantae</taxon>
        <taxon>Streptophyta</taxon>
        <taxon>Embryophyta</taxon>
        <taxon>Tracheophyta</taxon>
        <taxon>Spermatophyta</taxon>
        <taxon>Magnoliopsida</taxon>
        <taxon>eudicotyledons</taxon>
        <taxon>Gunneridae</taxon>
        <taxon>Pentapetalae</taxon>
        <taxon>Caryophyllales</taxon>
        <taxon>Chenopodiaceae</taxon>
        <taxon>Chenopodioideae</taxon>
        <taxon>Anserineae</taxon>
        <taxon>Spinacia</taxon>
    </lineage>
</organism>
<dbReference type="Proteomes" id="UP000813463">
    <property type="component" value="Chromosome 5"/>
</dbReference>
<dbReference type="PANTHER" id="PTHR31080">
    <property type="entry name" value="PECTINESTERASE INHIBITOR-LIKE"/>
    <property type="match status" value="1"/>
</dbReference>
<dbReference type="InterPro" id="IPR051955">
    <property type="entry name" value="PME_Inhibitor"/>
</dbReference>